<gene>
    <name evidence="2" type="ORF">IFM46972_09368</name>
</gene>
<feature type="region of interest" description="Disordered" evidence="1">
    <location>
        <begin position="129"/>
        <end position="149"/>
    </location>
</feature>
<reference evidence="2 3" key="1">
    <citation type="submission" date="2020-01" db="EMBL/GenBank/DDBJ databases">
        <title>Draft genome sequence of Aspergillus udagawae IFM 46972.</title>
        <authorList>
            <person name="Takahashi H."/>
            <person name="Yaguchi T."/>
        </authorList>
    </citation>
    <scope>NUCLEOTIDE SEQUENCE [LARGE SCALE GENOMIC DNA]</scope>
    <source>
        <strain evidence="2 3">IFM 46972</strain>
    </source>
</reference>
<evidence type="ECO:0000256" key="1">
    <source>
        <dbReference type="SAM" id="MobiDB-lite"/>
    </source>
</evidence>
<sequence length="149" mass="16100">MHYRALHDHGPTFCFWRNYLHHFRVQRLPFRPSASPLAPSASLENSASSAARIAAAQNTPMPNPPRGITTVNLVEAATAWVMHRHGSPTDLILGQTITGRSIAVPGIDTVLGVCLNFIPFRVTLPPASCATAPTGPRKPGCHESSSIRM</sequence>
<dbReference type="SUPFAM" id="SSF52777">
    <property type="entry name" value="CoA-dependent acyltransferases"/>
    <property type="match status" value="1"/>
</dbReference>
<organism evidence="2 3">
    <name type="scientific">Aspergillus udagawae</name>
    <dbReference type="NCBI Taxonomy" id="91492"/>
    <lineage>
        <taxon>Eukaryota</taxon>
        <taxon>Fungi</taxon>
        <taxon>Dikarya</taxon>
        <taxon>Ascomycota</taxon>
        <taxon>Pezizomycotina</taxon>
        <taxon>Eurotiomycetes</taxon>
        <taxon>Eurotiomycetidae</taxon>
        <taxon>Eurotiales</taxon>
        <taxon>Aspergillaceae</taxon>
        <taxon>Aspergillus</taxon>
        <taxon>Aspergillus subgen. Fumigati</taxon>
    </lineage>
</organism>
<dbReference type="AlphaFoldDB" id="A0A8H3S677"/>
<name>A0A8H3S677_9EURO</name>
<evidence type="ECO:0000313" key="3">
    <source>
        <dbReference type="Proteomes" id="UP000465221"/>
    </source>
</evidence>
<dbReference type="Proteomes" id="UP000465221">
    <property type="component" value="Unassembled WGS sequence"/>
</dbReference>
<dbReference type="EMBL" id="BLKC01000091">
    <property type="protein sequence ID" value="GFF51735.1"/>
    <property type="molecule type" value="Genomic_DNA"/>
</dbReference>
<proteinExistence type="predicted"/>
<accession>A0A8H3S677</accession>
<protein>
    <submittedName>
        <fullName evidence="2">Nonribosomal peptide synthetase 12</fullName>
    </submittedName>
</protein>
<comment type="caution">
    <text evidence="2">The sequence shown here is derived from an EMBL/GenBank/DDBJ whole genome shotgun (WGS) entry which is preliminary data.</text>
</comment>
<evidence type="ECO:0000313" key="2">
    <source>
        <dbReference type="EMBL" id="GFF51735.1"/>
    </source>
</evidence>
<dbReference type="Gene3D" id="3.30.559.30">
    <property type="entry name" value="Nonribosomal peptide synthetase, condensation domain"/>
    <property type="match status" value="1"/>
</dbReference>